<keyword evidence="2" id="KW-0804">Transcription</keyword>
<gene>
    <name evidence="4" type="ORF">ACFYM3_13360</name>
</gene>
<feature type="domain" description="Putative zinc-finger" evidence="3">
    <location>
        <begin position="30"/>
        <end position="55"/>
    </location>
</feature>
<organism evidence="4 5">
    <name type="scientific">Streptomyces massasporeus</name>
    <dbReference type="NCBI Taxonomy" id="67324"/>
    <lineage>
        <taxon>Bacteria</taxon>
        <taxon>Bacillati</taxon>
        <taxon>Actinomycetota</taxon>
        <taxon>Actinomycetes</taxon>
        <taxon>Kitasatosporales</taxon>
        <taxon>Streptomycetaceae</taxon>
        <taxon>Streptomyces</taxon>
    </lineage>
</organism>
<sequence length="103" mass="11332">MSKQRVPRPVQVWAECREKLRHVRLRGDVEAYADGQLTGVRRARVAAHVGACWACSGSLELLQLIKASLRGSPRRTPVTLASARVRRFAHRLTAPAGPERPGG</sequence>
<dbReference type="RefSeq" id="WP_358282925.1">
    <property type="nucleotide sequence ID" value="NZ_JBEYGJ010000014.1"/>
</dbReference>
<accession>A0ABW6LCG7</accession>
<name>A0ABW6LCG7_9ACTN</name>
<dbReference type="InterPro" id="IPR027383">
    <property type="entry name" value="Znf_put"/>
</dbReference>
<reference evidence="4 5" key="1">
    <citation type="submission" date="2024-10" db="EMBL/GenBank/DDBJ databases">
        <title>The Natural Products Discovery Center: Release of the First 8490 Sequenced Strains for Exploring Actinobacteria Biosynthetic Diversity.</title>
        <authorList>
            <person name="Kalkreuter E."/>
            <person name="Kautsar S.A."/>
            <person name="Yang D."/>
            <person name="Bader C.D."/>
            <person name="Teijaro C.N."/>
            <person name="Fluegel L."/>
            <person name="Davis C.M."/>
            <person name="Simpson J.R."/>
            <person name="Lauterbach L."/>
            <person name="Steele A.D."/>
            <person name="Gui C."/>
            <person name="Meng S."/>
            <person name="Li G."/>
            <person name="Viehrig K."/>
            <person name="Ye F."/>
            <person name="Su P."/>
            <person name="Kiefer A.F."/>
            <person name="Nichols A."/>
            <person name="Cepeda A.J."/>
            <person name="Yan W."/>
            <person name="Fan B."/>
            <person name="Jiang Y."/>
            <person name="Adhikari A."/>
            <person name="Zheng C.-J."/>
            <person name="Schuster L."/>
            <person name="Cowan T.M."/>
            <person name="Smanski M.J."/>
            <person name="Chevrette M.G."/>
            <person name="De Carvalho L.P.S."/>
            <person name="Shen B."/>
        </authorList>
    </citation>
    <scope>NUCLEOTIDE SEQUENCE [LARGE SCALE GENOMIC DNA]</scope>
    <source>
        <strain evidence="4 5">NPDC007066</strain>
    </source>
</reference>
<dbReference type="Gene3D" id="1.10.10.1320">
    <property type="entry name" value="Anti-sigma factor, zinc-finger domain"/>
    <property type="match status" value="1"/>
</dbReference>
<keyword evidence="1" id="KW-0805">Transcription regulation</keyword>
<comment type="caution">
    <text evidence="4">The sequence shown here is derived from an EMBL/GenBank/DDBJ whole genome shotgun (WGS) entry which is preliminary data.</text>
</comment>
<proteinExistence type="predicted"/>
<evidence type="ECO:0000259" key="3">
    <source>
        <dbReference type="Pfam" id="PF13490"/>
    </source>
</evidence>
<evidence type="ECO:0000256" key="2">
    <source>
        <dbReference type="ARBA" id="ARBA00023163"/>
    </source>
</evidence>
<protein>
    <recommendedName>
        <fullName evidence="3">Putative zinc-finger domain-containing protein</fullName>
    </recommendedName>
</protein>
<keyword evidence="5" id="KW-1185">Reference proteome</keyword>
<dbReference type="Proteomes" id="UP001601288">
    <property type="component" value="Unassembled WGS sequence"/>
</dbReference>
<dbReference type="EMBL" id="JBIAFP010000007">
    <property type="protein sequence ID" value="MFE9225596.1"/>
    <property type="molecule type" value="Genomic_DNA"/>
</dbReference>
<evidence type="ECO:0000313" key="4">
    <source>
        <dbReference type="EMBL" id="MFE9225596.1"/>
    </source>
</evidence>
<dbReference type="InterPro" id="IPR041916">
    <property type="entry name" value="Anti_sigma_zinc_sf"/>
</dbReference>
<evidence type="ECO:0000256" key="1">
    <source>
        <dbReference type="ARBA" id="ARBA00023015"/>
    </source>
</evidence>
<dbReference type="Pfam" id="PF13490">
    <property type="entry name" value="zf-HC2"/>
    <property type="match status" value="1"/>
</dbReference>
<evidence type="ECO:0000313" key="5">
    <source>
        <dbReference type="Proteomes" id="UP001601288"/>
    </source>
</evidence>